<keyword evidence="20" id="KW-1185">Reference proteome</keyword>
<proteinExistence type="inferred from homology"/>
<evidence type="ECO:0000313" key="21">
    <source>
        <dbReference type="WBParaSite" id="L893_g33280.t1"/>
    </source>
</evidence>
<evidence type="ECO:0000256" key="8">
    <source>
        <dbReference type="ARBA" id="ARBA00022728"/>
    </source>
</evidence>
<keyword evidence="13" id="KW-0539">Nucleus</keyword>
<keyword evidence="9 16" id="KW-0863">Zinc-finger</keyword>
<dbReference type="SUPFAM" id="SSF90229">
    <property type="entry name" value="CCCH zinc finger"/>
    <property type="match status" value="1"/>
</dbReference>
<feature type="region of interest" description="Disordered" evidence="17">
    <location>
        <begin position="465"/>
        <end position="501"/>
    </location>
</feature>
<dbReference type="CDD" id="cd12224">
    <property type="entry name" value="RRM_RBM22"/>
    <property type="match status" value="1"/>
</dbReference>
<dbReference type="InterPro" id="IPR039171">
    <property type="entry name" value="Cwc2/Slt11"/>
</dbReference>
<keyword evidence="5" id="KW-0963">Cytoplasm</keyword>
<dbReference type="WBParaSite" id="L893_g33280.t1">
    <property type="protein sequence ID" value="L893_g33280.t1"/>
    <property type="gene ID" value="L893_g33280"/>
</dbReference>
<sequence>MYLRTCTPWCLLEENIGHLLWVSEREVEYETRRRFVRARSPWRRLIFALLWLSSFKHLRLHTTWGRPAAIKMSMSKSSYNYNRKNWEDSDFPILCETCLGNNPYLRMMKDKHGAECKICNRPFTNFRWMPGKGMRYKKTEVCQTCAKLKNVCQTCLLDLEFGLPVQVRDHALKVNAEMPKMGANRDFYVQNAERQLADTDGTTPGGALAVIKPDEAATEMLRKLARSQPYYNRNRAHICSFFVKGECKRGEECPYRHEKPTDPDDPLSQQNMKDRYYGNNDPVAEKLLNRAKAAPTLSPPEDPTITTLYAAPTLSPPEDPTITTLYVGNLGESGFINEIDLRDVFYQYGEIRNLTILAHKGCAFVQFTHRQAAETAAERSFNRLVIKGRKMTIRWGRPQSQNANAVQPEEKTFRNVPSLPTLCPAPNFFGGDEPSSSKRARFDLPTPPVPPVKLGVRNLVVPKVPFGNAAPSTSSEAGPSTSRIYYPSQDPQRLGSKGALE</sequence>
<comment type="subcellular location">
    <subcellularLocation>
        <location evidence="2">Cytoplasm</location>
    </subcellularLocation>
    <subcellularLocation>
        <location evidence="1">Nucleus</location>
    </subcellularLocation>
</comment>
<evidence type="ECO:0000256" key="5">
    <source>
        <dbReference type="ARBA" id="ARBA00022490"/>
    </source>
</evidence>
<feature type="domain" description="C3H1-type" evidence="19">
    <location>
        <begin position="233"/>
        <end position="260"/>
    </location>
</feature>
<dbReference type="GO" id="GO:0006397">
    <property type="term" value="P:mRNA processing"/>
    <property type="evidence" value="ECO:0007669"/>
    <property type="project" value="UniProtKB-KW"/>
</dbReference>
<dbReference type="InterPro" id="IPR035979">
    <property type="entry name" value="RBD_domain_sf"/>
</dbReference>
<evidence type="ECO:0000259" key="18">
    <source>
        <dbReference type="PROSITE" id="PS50102"/>
    </source>
</evidence>
<dbReference type="GO" id="GO:0008380">
    <property type="term" value="P:RNA splicing"/>
    <property type="evidence" value="ECO:0007669"/>
    <property type="project" value="UniProtKB-KW"/>
</dbReference>
<feature type="compositionally biased region" description="Polar residues" evidence="17">
    <location>
        <begin position="470"/>
        <end position="483"/>
    </location>
</feature>
<feature type="zinc finger region" description="C3H1-type" evidence="16">
    <location>
        <begin position="233"/>
        <end position="260"/>
    </location>
</feature>
<evidence type="ECO:0000259" key="19">
    <source>
        <dbReference type="PROSITE" id="PS50103"/>
    </source>
</evidence>
<dbReference type="FunFam" id="3.30.70.330:FF:000476">
    <property type="entry name" value="Zinc finger CCCH domain-containing protein 4"/>
    <property type="match status" value="1"/>
</dbReference>
<evidence type="ECO:0000256" key="7">
    <source>
        <dbReference type="ARBA" id="ARBA00022723"/>
    </source>
</evidence>
<comment type="similarity">
    <text evidence="3">Belongs to the SLT11 family.</text>
</comment>
<dbReference type="Gene3D" id="4.10.1000.10">
    <property type="entry name" value="Zinc finger, CCCH-type"/>
    <property type="match status" value="1"/>
</dbReference>
<dbReference type="GO" id="GO:0000974">
    <property type="term" value="C:Prp19 complex"/>
    <property type="evidence" value="ECO:0007669"/>
    <property type="project" value="TreeGrafter"/>
</dbReference>
<dbReference type="GO" id="GO:0008270">
    <property type="term" value="F:zinc ion binding"/>
    <property type="evidence" value="ECO:0007669"/>
    <property type="project" value="UniProtKB-KW"/>
</dbReference>
<evidence type="ECO:0000256" key="9">
    <source>
        <dbReference type="ARBA" id="ARBA00022771"/>
    </source>
</evidence>
<dbReference type="AlphaFoldDB" id="A0A1I8A765"/>
<evidence type="ECO:0000256" key="1">
    <source>
        <dbReference type="ARBA" id="ARBA00004123"/>
    </source>
</evidence>
<dbReference type="PANTHER" id="PTHR14089">
    <property type="entry name" value="PRE-MRNA-SPLICING FACTOR RBM22"/>
    <property type="match status" value="1"/>
</dbReference>
<evidence type="ECO:0000256" key="15">
    <source>
        <dbReference type="PROSITE-ProRule" id="PRU00176"/>
    </source>
</evidence>
<dbReference type="Pfam" id="PF21369">
    <property type="entry name" value="STL11_N"/>
    <property type="match status" value="1"/>
</dbReference>
<dbReference type="Proteomes" id="UP000095287">
    <property type="component" value="Unplaced"/>
</dbReference>
<dbReference type="PANTHER" id="PTHR14089:SF6">
    <property type="entry name" value="PRE-MRNA-SPLICING FACTOR RBM22"/>
    <property type="match status" value="1"/>
</dbReference>
<feature type="compositionally biased region" description="Basic and acidic residues" evidence="17">
    <location>
        <begin position="252"/>
        <end position="262"/>
    </location>
</feature>
<evidence type="ECO:0000256" key="16">
    <source>
        <dbReference type="PROSITE-ProRule" id="PRU00723"/>
    </source>
</evidence>
<dbReference type="InterPro" id="IPR012677">
    <property type="entry name" value="Nucleotide-bd_a/b_plait_sf"/>
</dbReference>
<dbReference type="InterPro" id="IPR057674">
    <property type="entry name" value="Znf-CCCH_RBM22"/>
</dbReference>
<dbReference type="InterPro" id="IPR000571">
    <property type="entry name" value="Znf_CCCH"/>
</dbReference>
<dbReference type="SMART" id="SM00360">
    <property type="entry name" value="RRM"/>
    <property type="match status" value="1"/>
</dbReference>
<keyword evidence="8" id="KW-0747">Spliceosome</keyword>
<dbReference type="PROSITE" id="PS50102">
    <property type="entry name" value="RRM"/>
    <property type="match status" value="1"/>
</dbReference>
<evidence type="ECO:0000256" key="13">
    <source>
        <dbReference type="ARBA" id="ARBA00023242"/>
    </source>
</evidence>
<feature type="region of interest" description="Disordered" evidence="17">
    <location>
        <begin position="252"/>
        <end position="271"/>
    </location>
</feature>
<dbReference type="Pfam" id="PF25584">
    <property type="entry name" value="zf-CCCH_RBM22"/>
    <property type="match status" value="1"/>
</dbReference>
<feature type="domain" description="RRM" evidence="18">
    <location>
        <begin position="323"/>
        <end position="398"/>
    </location>
</feature>
<keyword evidence="6" id="KW-0507">mRNA processing</keyword>
<dbReference type="InterPro" id="IPR036855">
    <property type="entry name" value="Znf_CCCH_sf"/>
</dbReference>
<evidence type="ECO:0000256" key="3">
    <source>
        <dbReference type="ARBA" id="ARBA00007781"/>
    </source>
</evidence>
<evidence type="ECO:0000313" key="20">
    <source>
        <dbReference type="Proteomes" id="UP000095287"/>
    </source>
</evidence>
<protein>
    <recommendedName>
        <fullName evidence="4">Pre-mRNA-splicing factor RBM22</fullName>
    </recommendedName>
    <alternativeName>
        <fullName evidence="14">RNA-binding motif protein 22</fullName>
    </alternativeName>
</protein>
<keyword evidence="12" id="KW-0508">mRNA splicing</keyword>
<name>A0A1I8A765_9BILA</name>
<evidence type="ECO:0000256" key="12">
    <source>
        <dbReference type="ARBA" id="ARBA00023187"/>
    </source>
</evidence>
<evidence type="ECO:0000256" key="14">
    <source>
        <dbReference type="ARBA" id="ARBA00030793"/>
    </source>
</evidence>
<dbReference type="Gene3D" id="3.30.70.330">
    <property type="match status" value="1"/>
</dbReference>
<organism evidence="20 21">
    <name type="scientific">Steinernema glaseri</name>
    <dbReference type="NCBI Taxonomy" id="37863"/>
    <lineage>
        <taxon>Eukaryota</taxon>
        <taxon>Metazoa</taxon>
        <taxon>Ecdysozoa</taxon>
        <taxon>Nematoda</taxon>
        <taxon>Chromadorea</taxon>
        <taxon>Rhabditida</taxon>
        <taxon>Tylenchina</taxon>
        <taxon>Panagrolaimomorpha</taxon>
        <taxon>Strongyloidoidea</taxon>
        <taxon>Steinernematidae</taxon>
        <taxon>Steinernema</taxon>
    </lineage>
</organism>
<dbReference type="Pfam" id="PF00076">
    <property type="entry name" value="RRM_1"/>
    <property type="match status" value="1"/>
</dbReference>
<dbReference type="GO" id="GO:0036002">
    <property type="term" value="F:pre-mRNA binding"/>
    <property type="evidence" value="ECO:0007669"/>
    <property type="project" value="TreeGrafter"/>
</dbReference>
<evidence type="ECO:0000256" key="10">
    <source>
        <dbReference type="ARBA" id="ARBA00022833"/>
    </source>
</evidence>
<dbReference type="InterPro" id="IPR000504">
    <property type="entry name" value="RRM_dom"/>
</dbReference>
<keyword evidence="11 15" id="KW-0694">RNA-binding</keyword>
<reference evidence="21" key="1">
    <citation type="submission" date="2016-11" db="UniProtKB">
        <authorList>
            <consortium name="WormBaseParasite"/>
        </authorList>
    </citation>
    <scope>IDENTIFICATION</scope>
</reference>
<dbReference type="InterPro" id="IPR048995">
    <property type="entry name" value="STL11/RBM22-like_N"/>
</dbReference>
<dbReference type="GO" id="GO:0017070">
    <property type="term" value="F:U6 snRNA binding"/>
    <property type="evidence" value="ECO:0007669"/>
    <property type="project" value="TreeGrafter"/>
</dbReference>
<accession>A0A1I8A765</accession>
<keyword evidence="10 16" id="KW-0862">Zinc</keyword>
<keyword evidence="7 16" id="KW-0479">Metal-binding</keyword>
<dbReference type="PROSITE" id="PS50103">
    <property type="entry name" value="ZF_C3H1"/>
    <property type="match status" value="1"/>
</dbReference>
<evidence type="ECO:0000256" key="4">
    <source>
        <dbReference type="ARBA" id="ARBA00020031"/>
    </source>
</evidence>
<dbReference type="FunFam" id="4.10.1000.10:FF:000006">
    <property type="entry name" value="Putative pre-mrna-splicing factor rbm22"/>
    <property type="match status" value="1"/>
</dbReference>
<dbReference type="GO" id="GO:0071007">
    <property type="term" value="C:U2-type catalytic step 2 spliceosome"/>
    <property type="evidence" value="ECO:0007669"/>
    <property type="project" value="TreeGrafter"/>
</dbReference>
<dbReference type="GO" id="GO:0071006">
    <property type="term" value="C:U2-type catalytic step 1 spliceosome"/>
    <property type="evidence" value="ECO:0007669"/>
    <property type="project" value="TreeGrafter"/>
</dbReference>
<dbReference type="SMART" id="SM00356">
    <property type="entry name" value="ZnF_C3H1"/>
    <property type="match status" value="1"/>
</dbReference>
<evidence type="ECO:0000256" key="17">
    <source>
        <dbReference type="SAM" id="MobiDB-lite"/>
    </source>
</evidence>
<dbReference type="SUPFAM" id="SSF54928">
    <property type="entry name" value="RNA-binding domain, RBD"/>
    <property type="match status" value="1"/>
</dbReference>
<evidence type="ECO:0000256" key="6">
    <source>
        <dbReference type="ARBA" id="ARBA00022664"/>
    </source>
</evidence>
<evidence type="ECO:0000256" key="11">
    <source>
        <dbReference type="ARBA" id="ARBA00022884"/>
    </source>
</evidence>
<evidence type="ECO:0000256" key="2">
    <source>
        <dbReference type="ARBA" id="ARBA00004496"/>
    </source>
</evidence>